<dbReference type="EMBL" id="KZ613954">
    <property type="protein sequence ID" value="PMD34250.1"/>
    <property type="molecule type" value="Genomic_DNA"/>
</dbReference>
<feature type="compositionally biased region" description="Basic and acidic residues" evidence="1">
    <location>
        <begin position="165"/>
        <end position="176"/>
    </location>
</feature>
<feature type="region of interest" description="Disordered" evidence="1">
    <location>
        <begin position="116"/>
        <end position="193"/>
    </location>
</feature>
<evidence type="ECO:0000313" key="3">
    <source>
        <dbReference type="Proteomes" id="UP000235786"/>
    </source>
</evidence>
<gene>
    <name evidence="2" type="ORF">L207DRAFT_517443</name>
</gene>
<dbReference type="Proteomes" id="UP000235786">
    <property type="component" value="Unassembled WGS sequence"/>
</dbReference>
<evidence type="ECO:0000313" key="2">
    <source>
        <dbReference type="EMBL" id="PMD34250.1"/>
    </source>
</evidence>
<evidence type="ECO:0000256" key="1">
    <source>
        <dbReference type="SAM" id="MobiDB-lite"/>
    </source>
</evidence>
<name>A0A2J6R6V9_HYAVF</name>
<sequence length="315" mass="35825">MDPASVIFETESTEQEAIFQPVPTSIKPSKSICTIHRRSGESAYSATSASGEAPTSIRLRLPTTESESTEHIGSLAMDIVPSSYLEQLRLTMAEPKEEQVLGDNVHVQVKEVTDWGGDMTVDSPPATEVQITKDQHSRLKRKSSTDDPISWSEEVNSTRYRKRLKSDSEGTQIKDEPVDEEMLGKFSRPRTQTDPQVRGIEEHLLNKANLDMVPEGSSKDPFLHWKEKRNDQIPVWPRQQGKHDEQIPIWLSLVKALNDARDQLHGDDLELFERLISRRRKPAEVQDLIFKWRNGELGTFSRLREEAAKPFDPFG</sequence>
<proteinExistence type="predicted"/>
<reference evidence="2 3" key="1">
    <citation type="submission" date="2016-04" db="EMBL/GenBank/DDBJ databases">
        <title>A degradative enzymes factory behind the ericoid mycorrhizal symbiosis.</title>
        <authorList>
            <consortium name="DOE Joint Genome Institute"/>
            <person name="Martino E."/>
            <person name="Morin E."/>
            <person name="Grelet G."/>
            <person name="Kuo A."/>
            <person name="Kohler A."/>
            <person name="Daghino S."/>
            <person name="Barry K."/>
            <person name="Choi C."/>
            <person name="Cichocki N."/>
            <person name="Clum A."/>
            <person name="Copeland A."/>
            <person name="Hainaut M."/>
            <person name="Haridas S."/>
            <person name="Labutti K."/>
            <person name="Lindquist E."/>
            <person name="Lipzen A."/>
            <person name="Khouja H.-R."/>
            <person name="Murat C."/>
            <person name="Ohm R."/>
            <person name="Olson A."/>
            <person name="Spatafora J."/>
            <person name="Veneault-Fourrey C."/>
            <person name="Henrissat B."/>
            <person name="Grigoriev I."/>
            <person name="Martin F."/>
            <person name="Perotto S."/>
        </authorList>
    </citation>
    <scope>NUCLEOTIDE SEQUENCE [LARGE SCALE GENOMIC DNA]</scope>
    <source>
        <strain evidence="2 3">F</strain>
    </source>
</reference>
<protein>
    <submittedName>
        <fullName evidence="2">Uncharacterized protein</fullName>
    </submittedName>
</protein>
<keyword evidence="3" id="KW-1185">Reference proteome</keyword>
<organism evidence="2 3">
    <name type="scientific">Hyaloscypha variabilis (strain UAMH 11265 / GT02V1 / F)</name>
    <name type="common">Meliniomyces variabilis</name>
    <dbReference type="NCBI Taxonomy" id="1149755"/>
    <lineage>
        <taxon>Eukaryota</taxon>
        <taxon>Fungi</taxon>
        <taxon>Dikarya</taxon>
        <taxon>Ascomycota</taxon>
        <taxon>Pezizomycotina</taxon>
        <taxon>Leotiomycetes</taxon>
        <taxon>Helotiales</taxon>
        <taxon>Hyaloscyphaceae</taxon>
        <taxon>Hyaloscypha</taxon>
        <taxon>Hyaloscypha variabilis</taxon>
    </lineage>
</organism>
<dbReference type="AlphaFoldDB" id="A0A2J6R6V9"/>
<accession>A0A2J6R6V9</accession>
<dbReference type="OrthoDB" id="3541274at2759"/>